<evidence type="ECO:0000313" key="1">
    <source>
        <dbReference type="EMBL" id="XCO00019.1"/>
    </source>
</evidence>
<proteinExistence type="predicted"/>
<reference evidence="1" key="1">
    <citation type="submission" date="2024-06" db="EMBL/GenBank/DDBJ databases">
        <title>Intestivirid acquisition increases across infancy in a wild primate population.</title>
        <authorList>
            <person name="Schneider-Creas I.A."/>
            <person name="Moya I.L."/>
            <person name="Chiou K.L."/>
            <person name="Baniel A."/>
            <person name="Azanaw Haile A."/>
            <person name="Kebede F."/>
            <person name="Abebe B."/>
            <person name="Snyder-Mackler N."/>
            <person name="Varsani A."/>
        </authorList>
    </citation>
    <scope>NUCLEOTIDE SEQUENCE</scope>
    <source>
        <strain evidence="1">Int_RNL_2017_0055_MCB</strain>
    </source>
</reference>
<dbReference type="EMBL" id="PP965494">
    <property type="protein sequence ID" value="XCO00019.1"/>
    <property type="molecule type" value="Genomic_DNA"/>
</dbReference>
<organism evidence="1">
    <name type="scientific">Geladintestivirus 4</name>
    <dbReference type="NCBI Taxonomy" id="3233136"/>
    <lineage>
        <taxon>Viruses</taxon>
        <taxon>Duplodnaviria</taxon>
        <taxon>Heunggongvirae</taxon>
        <taxon>Uroviricota</taxon>
        <taxon>Caudoviricetes</taxon>
        <taxon>Crassvirales</taxon>
    </lineage>
</organism>
<protein>
    <submittedName>
        <fullName evidence="1">Uncharacterized protein</fullName>
    </submittedName>
</protein>
<sequence>MSNIINQNSSNVIRFTNHINIAYDYPLNSRKGFNVIRLLMQLTGFSFNRVLIDIIKVRDDSVKRAIDILNTVEDENRNIIKELIHIGYKYPN</sequence>
<name>A0AAU8MG47_9CAUD</name>
<accession>A0AAU8MG47</accession>